<gene>
    <name evidence="1" type="ORF">Scep_001860</name>
</gene>
<dbReference type="EMBL" id="JBBNAG010000001">
    <property type="protein sequence ID" value="KAK9166669.1"/>
    <property type="molecule type" value="Genomic_DNA"/>
</dbReference>
<comment type="caution">
    <text evidence="1">The sequence shown here is derived from an EMBL/GenBank/DDBJ whole genome shotgun (WGS) entry which is preliminary data.</text>
</comment>
<accession>A0AAP0LCP0</accession>
<name>A0AAP0LCP0_9MAGN</name>
<dbReference type="Proteomes" id="UP001419268">
    <property type="component" value="Unassembled WGS sequence"/>
</dbReference>
<evidence type="ECO:0000313" key="1">
    <source>
        <dbReference type="EMBL" id="KAK9166669.1"/>
    </source>
</evidence>
<keyword evidence="2" id="KW-1185">Reference proteome</keyword>
<reference evidence="1 2" key="1">
    <citation type="submission" date="2024-01" db="EMBL/GenBank/DDBJ databases">
        <title>Genome assemblies of Stephania.</title>
        <authorList>
            <person name="Yang L."/>
        </authorList>
    </citation>
    <scope>NUCLEOTIDE SEQUENCE [LARGE SCALE GENOMIC DNA]</scope>
    <source>
        <strain evidence="1">JXDWG</strain>
        <tissue evidence="1">Leaf</tissue>
    </source>
</reference>
<protein>
    <submittedName>
        <fullName evidence="1">Uncharacterized protein</fullName>
    </submittedName>
</protein>
<dbReference type="AlphaFoldDB" id="A0AAP0LCP0"/>
<evidence type="ECO:0000313" key="2">
    <source>
        <dbReference type="Proteomes" id="UP001419268"/>
    </source>
</evidence>
<sequence length="69" mass="8083">MHYVDTMIIELQKEMELIEAYDMALMIKEMFQQKAKQEKFEIVKNLHSCKMAEGGSVSLHVLKMKGYVD</sequence>
<proteinExistence type="predicted"/>
<organism evidence="1 2">
    <name type="scientific">Stephania cephalantha</name>
    <dbReference type="NCBI Taxonomy" id="152367"/>
    <lineage>
        <taxon>Eukaryota</taxon>
        <taxon>Viridiplantae</taxon>
        <taxon>Streptophyta</taxon>
        <taxon>Embryophyta</taxon>
        <taxon>Tracheophyta</taxon>
        <taxon>Spermatophyta</taxon>
        <taxon>Magnoliopsida</taxon>
        <taxon>Ranunculales</taxon>
        <taxon>Menispermaceae</taxon>
        <taxon>Menispermoideae</taxon>
        <taxon>Cissampelideae</taxon>
        <taxon>Stephania</taxon>
    </lineage>
</organism>